<evidence type="ECO:0000313" key="8">
    <source>
        <dbReference type="EMBL" id="RMY81634.1"/>
    </source>
</evidence>
<dbReference type="AlphaFoldDB" id="A0A3M7EZR5"/>
<dbReference type="GO" id="GO:0005789">
    <property type="term" value="C:endoplasmic reticulum membrane"/>
    <property type="evidence" value="ECO:0007669"/>
    <property type="project" value="UniProtKB-SubCell"/>
</dbReference>
<comment type="subcellular location">
    <subcellularLocation>
        <location evidence="6">Membrane</location>
        <topology evidence="6">Single-pass membrane protein</topology>
    </subcellularLocation>
    <subcellularLocation>
        <location evidence="6">Endoplasmic reticulum membrane</location>
        <topology evidence="6">Single-pass membrane protein</topology>
    </subcellularLocation>
</comment>
<evidence type="ECO:0000256" key="3">
    <source>
        <dbReference type="ARBA" id="ARBA00022824"/>
    </source>
</evidence>
<dbReference type="OrthoDB" id="16679at2759"/>
<keyword evidence="2" id="KW-0812">Transmembrane</keyword>
<evidence type="ECO:0000256" key="7">
    <source>
        <dbReference type="SAM" id="MobiDB-lite"/>
    </source>
</evidence>
<comment type="similarity">
    <text evidence="1 6">Belongs to the RAMP4 family.</text>
</comment>
<organism evidence="8 9">
    <name type="scientific">Hortaea werneckii</name>
    <name type="common">Black yeast</name>
    <name type="synonym">Cladosporium werneckii</name>
    <dbReference type="NCBI Taxonomy" id="91943"/>
    <lineage>
        <taxon>Eukaryota</taxon>
        <taxon>Fungi</taxon>
        <taxon>Dikarya</taxon>
        <taxon>Ascomycota</taxon>
        <taxon>Pezizomycotina</taxon>
        <taxon>Dothideomycetes</taxon>
        <taxon>Dothideomycetidae</taxon>
        <taxon>Mycosphaerellales</taxon>
        <taxon>Teratosphaeriaceae</taxon>
        <taxon>Hortaea</taxon>
    </lineage>
</organism>
<evidence type="ECO:0000256" key="4">
    <source>
        <dbReference type="ARBA" id="ARBA00022989"/>
    </source>
</evidence>
<protein>
    <recommendedName>
        <fullName evidence="6">Stress-associated endoplasmic reticulum protein</fullName>
    </recommendedName>
</protein>
<evidence type="ECO:0000256" key="1">
    <source>
        <dbReference type="ARBA" id="ARBA00005500"/>
    </source>
</evidence>
<reference evidence="8 9" key="1">
    <citation type="journal article" date="2018" name="BMC Genomics">
        <title>Genomic evidence for intraspecific hybridization in a clonal and extremely halotolerant yeast.</title>
        <authorList>
            <person name="Gostincar C."/>
            <person name="Stajich J.E."/>
            <person name="Zupancic J."/>
            <person name="Zalar P."/>
            <person name="Gunde-Cimerman N."/>
        </authorList>
    </citation>
    <scope>NUCLEOTIDE SEQUENCE [LARGE SCALE GENOMIC DNA]</scope>
    <source>
        <strain evidence="8 9">EXF-2788</strain>
    </source>
</reference>
<dbReference type="InterPro" id="IPR010580">
    <property type="entry name" value="ER_stress-assoc"/>
</dbReference>
<evidence type="ECO:0000256" key="6">
    <source>
        <dbReference type="RuleBase" id="RU364120"/>
    </source>
</evidence>
<gene>
    <name evidence="8" type="ORF">D0861_08238</name>
</gene>
<name>A0A3M7EZR5_HORWE</name>
<evidence type="ECO:0000256" key="2">
    <source>
        <dbReference type="ARBA" id="ARBA00022692"/>
    </source>
</evidence>
<evidence type="ECO:0000256" key="5">
    <source>
        <dbReference type="ARBA" id="ARBA00023136"/>
    </source>
</evidence>
<keyword evidence="4" id="KW-1133">Transmembrane helix</keyword>
<dbReference type="Pfam" id="PF06624">
    <property type="entry name" value="RAMP4"/>
    <property type="match status" value="1"/>
</dbReference>
<dbReference type="VEuPathDB" id="FungiDB:BTJ68_11491"/>
<comment type="caution">
    <text evidence="8">The sequence shown here is derived from an EMBL/GenBank/DDBJ whole genome shotgun (WGS) entry which is preliminary data.</text>
</comment>
<accession>A0A3M7EZR5</accession>
<feature type="region of interest" description="Disordered" evidence="7">
    <location>
        <begin position="1"/>
        <end position="37"/>
    </location>
</feature>
<keyword evidence="3 6" id="KW-0256">Endoplasmic reticulum</keyword>
<comment type="function">
    <text evidence="6">Interacts with target proteins during translocation into the lumen of the endoplasmic reticulum. Protects unfolded target proteins against degradation and facilitate correct glycosylation.</text>
</comment>
<feature type="compositionally biased region" description="Polar residues" evidence="7">
    <location>
        <begin position="1"/>
        <end position="14"/>
    </location>
</feature>
<sequence length="143" mass="15935">MAQTPQQRRANNTFAKAEERKRGKPQGEVQRNEKPTKAPISKTWVCKYSPSTEPLPGPVLLLCFSVALWSSGAWKELKDNGALLFRDRKETGTLRGKIEGAIRMECSETIEVSTSVSTFLPSASGRTRTARMRLKRPYPVPAS</sequence>
<keyword evidence="5" id="KW-0472">Membrane</keyword>
<dbReference type="EMBL" id="QWIR01000248">
    <property type="protein sequence ID" value="RMY81634.1"/>
    <property type="molecule type" value="Genomic_DNA"/>
</dbReference>
<dbReference type="Proteomes" id="UP000268823">
    <property type="component" value="Unassembled WGS sequence"/>
</dbReference>
<proteinExistence type="inferred from homology"/>
<evidence type="ECO:0000313" key="9">
    <source>
        <dbReference type="Proteomes" id="UP000268823"/>
    </source>
</evidence>